<dbReference type="InterPro" id="IPR003096">
    <property type="entry name" value="SM22_calponin"/>
</dbReference>
<feature type="domain" description="PH" evidence="6">
    <location>
        <begin position="32"/>
        <end position="145"/>
    </location>
</feature>
<dbReference type="InterPro" id="IPR001715">
    <property type="entry name" value="CH_dom"/>
</dbReference>
<dbReference type="CDD" id="cd00821">
    <property type="entry name" value="PH"/>
    <property type="match status" value="1"/>
</dbReference>
<dbReference type="GeneID" id="5894434"/>
<evidence type="ECO:0000259" key="6">
    <source>
        <dbReference type="PROSITE" id="PS50003"/>
    </source>
</evidence>
<dbReference type="RefSeq" id="XP_001749137.1">
    <property type="nucleotide sequence ID" value="XM_001749085.1"/>
</dbReference>
<feature type="region of interest" description="Disordered" evidence="4">
    <location>
        <begin position="559"/>
        <end position="589"/>
    </location>
</feature>
<dbReference type="InterPro" id="IPR000980">
    <property type="entry name" value="SH2"/>
</dbReference>
<dbReference type="InParanoid" id="A9V8W0"/>
<dbReference type="STRING" id="81824.A9V8W0"/>
<feature type="region of interest" description="Disordered" evidence="4">
    <location>
        <begin position="292"/>
        <end position="317"/>
    </location>
</feature>
<dbReference type="Pfam" id="PF00307">
    <property type="entry name" value="CH"/>
    <property type="match status" value="1"/>
</dbReference>
<dbReference type="eggNOG" id="KOG2046">
    <property type="taxonomic scope" value="Eukaryota"/>
</dbReference>
<dbReference type="InterPro" id="IPR036872">
    <property type="entry name" value="CH_dom_sf"/>
</dbReference>
<protein>
    <submittedName>
        <fullName evidence="8">Uncharacterized protein</fullName>
    </submittedName>
</protein>
<evidence type="ECO:0000259" key="5">
    <source>
        <dbReference type="PROSITE" id="PS50001"/>
    </source>
</evidence>
<feature type="region of interest" description="Disordered" evidence="4">
    <location>
        <begin position="150"/>
        <end position="177"/>
    </location>
</feature>
<evidence type="ECO:0000256" key="1">
    <source>
        <dbReference type="ARBA" id="ARBA00022999"/>
    </source>
</evidence>
<name>A9V8W0_MONBE</name>
<dbReference type="KEGG" id="mbr:MONBRDRAFT_33977"/>
<keyword evidence="3" id="KW-0175">Coiled coil</keyword>
<dbReference type="Pfam" id="PF00169">
    <property type="entry name" value="PH"/>
    <property type="match status" value="1"/>
</dbReference>
<dbReference type="GO" id="GO:0007015">
    <property type="term" value="P:actin filament organization"/>
    <property type="evidence" value="ECO:0000318"/>
    <property type="project" value="GO_Central"/>
</dbReference>
<dbReference type="EMBL" id="CH991569">
    <property type="protein sequence ID" value="EDQ85943.1"/>
    <property type="molecule type" value="Genomic_DNA"/>
</dbReference>
<evidence type="ECO:0000313" key="9">
    <source>
        <dbReference type="Proteomes" id="UP000001357"/>
    </source>
</evidence>
<dbReference type="InterPro" id="IPR050606">
    <property type="entry name" value="Calponin-like"/>
</dbReference>
<dbReference type="Proteomes" id="UP000001357">
    <property type="component" value="Unassembled WGS sequence"/>
</dbReference>
<dbReference type="Gene3D" id="1.10.418.10">
    <property type="entry name" value="Calponin-like domain"/>
    <property type="match status" value="1"/>
</dbReference>
<dbReference type="SUPFAM" id="SSF50729">
    <property type="entry name" value="PH domain-like"/>
    <property type="match status" value="1"/>
</dbReference>
<evidence type="ECO:0000256" key="4">
    <source>
        <dbReference type="SAM" id="MobiDB-lite"/>
    </source>
</evidence>
<dbReference type="PANTHER" id="PTHR47385:SF14">
    <property type="entry name" value="TRANSGELIN"/>
    <property type="match status" value="1"/>
</dbReference>
<dbReference type="PROSITE" id="PS50001">
    <property type="entry name" value="SH2"/>
    <property type="match status" value="1"/>
</dbReference>
<keyword evidence="1 2" id="KW-0727">SH2 domain</keyword>
<dbReference type="InterPro" id="IPR011993">
    <property type="entry name" value="PH-like_dom_sf"/>
</dbReference>
<evidence type="ECO:0000259" key="7">
    <source>
        <dbReference type="PROSITE" id="PS50021"/>
    </source>
</evidence>
<organism evidence="8 9">
    <name type="scientific">Monosiga brevicollis</name>
    <name type="common">Choanoflagellate</name>
    <dbReference type="NCBI Taxonomy" id="81824"/>
    <lineage>
        <taxon>Eukaryota</taxon>
        <taxon>Choanoflagellata</taxon>
        <taxon>Craspedida</taxon>
        <taxon>Salpingoecidae</taxon>
        <taxon>Monosiga</taxon>
    </lineage>
</organism>
<evidence type="ECO:0000313" key="8">
    <source>
        <dbReference type="EMBL" id="EDQ85943.1"/>
    </source>
</evidence>
<feature type="compositionally biased region" description="Low complexity" evidence="4">
    <location>
        <begin position="153"/>
        <end position="163"/>
    </location>
</feature>
<feature type="compositionally biased region" description="Acidic residues" evidence="4">
    <location>
        <begin position="578"/>
        <end position="589"/>
    </location>
</feature>
<dbReference type="PRINTS" id="PR00888">
    <property type="entry name" value="SM22CALPONIN"/>
</dbReference>
<feature type="compositionally biased region" description="Polar residues" evidence="4">
    <location>
        <begin position="296"/>
        <end position="307"/>
    </location>
</feature>
<feature type="domain" description="Calponin-homology (CH)" evidence="7">
    <location>
        <begin position="653"/>
        <end position="758"/>
    </location>
</feature>
<gene>
    <name evidence="8" type="ORF">MONBRDRAFT_33977</name>
</gene>
<keyword evidence="9" id="KW-1185">Reference proteome</keyword>
<feature type="region of interest" description="Disordered" evidence="4">
    <location>
        <begin position="1"/>
        <end position="28"/>
    </location>
</feature>
<accession>A9V8W0</accession>
<dbReference type="SMART" id="SM00233">
    <property type="entry name" value="PH"/>
    <property type="match status" value="1"/>
</dbReference>
<dbReference type="SUPFAM" id="SSF55550">
    <property type="entry name" value="SH2 domain"/>
    <property type="match status" value="1"/>
</dbReference>
<dbReference type="Gene3D" id="3.30.505.10">
    <property type="entry name" value="SH2 domain"/>
    <property type="match status" value="1"/>
</dbReference>
<dbReference type="SMART" id="SM00252">
    <property type="entry name" value="SH2"/>
    <property type="match status" value="1"/>
</dbReference>
<dbReference type="OMA" id="HQMENIG"/>
<dbReference type="SMART" id="SM00033">
    <property type="entry name" value="CH"/>
    <property type="match status" value="1"/>
</dbReference>
<dbReference type="CDD" id="cd00173">
    <property type="entry name" value="SH2"/>
    <property type="match status" value="1"/>
</dbReference>
<dbReference type="InterPro" id="IPR001849">
    <property type="entry name" value="PH_domain"/>
</dbReference>
<reference evidence="8 9" key="1">
    <citation type="journal article" date="2008" name="Nature">
        <title>The genome of the choanoflagellate Monosiga brevicollis and the origin of metazoans.</title>
        <authorList>
            <consortium name="JGI Sequencing"/>
            <person name="King N."/>
            <person name="Westbrook M.J."/>
            <person name="Young S.L."/>
            <person name="Kuo A."/>
            <person name="Abedin M."/>
            <person name="Chapman J."/>
            <person name="Fairclough S."/>
            <person name="Hellsten U."/>
            <person name="Isogai Y."/>
            <person name="Letunic I."/>
            <person name="Marr M."/>
            <person name="Pincus D."/>
            <person name="Putnam N."/>
            <person name="Rokas A."/>
            <person name="Wright K.J."/>
            <person name="Zuzow R."/>
            <person name="Dirks W."/>
            <person name="Good M."/>
            <person name="Goodstein D."/>
            <person name="Lemons D."/>
            <person name="Li W."/>
            <person name="Lyons J.B."/>
            <person name="Morris A."/>
            <person name="Nichols S."/>
            <person name="Richter D.J."/>
            <person name="Salamov A."/>
            <person name="Bork P."/>
            <person name="Lim W.A."/>
            <person name="Manning G."/>
            <person name="Miller W.T."/>
            <person name="McGinnis W."/>
            <person name="Shapiro H."/>
            <person name="Tjian R."/>
            <person name="Grigoriev I.V."/>
            <person name="Rokhsar D."/>
        </authorList>
    </citation>
    <scope>NUCLEOTIDE SEQUENCE [LARGE SCALE GENOMIC DNA]</scope>
    <source>
        <strain evidence="9">MX1 / ATCC 50154</strain>
    </source>
</reference>
<sequence>MCNGSHKAPPLRKLDKGSSLTGSMAGQMPPERPLCAGWMTKIGMHSGKWQARYFVLTPSALSYFADVGGKYKGAIPVKGVISIDGVRPGAPIAQEACTVAAKRPVGDHAIKITAKVDGNYRSFYLETPSDKDFSIWLKTLQAVKDGKIGQAGGAQQSSKAAPAGPTPTLIPKSEQAGRLDISRQPWWKPKWTEEQAAQVLTQGPEGAFFLTETPNKKHCFTVNLQTGNKVVKLILVFRKQDGRNYWCLGLMFFEHILDFVMHYSRRPINLKAINKRIALSLANTREALAKFKAAQRRSSSGTSSHKASVSDDTEEAPKVKLGPELAAIAQSVKEIAGQIENLRTGLAEHEASLSDFGENINSSRVSAEIINSTVLQALEHAQSRIIDQEERVANMQALIDAGDVCAPDPMMADAVRDQLEAARSQVQDVQQLFDANAKALEAALARAESMVEKANRAVEPAKGMLQPVSYMLELAEKTLAQGGHPGDVKANSSVMLDQAANTLEQTGQSLEQMDYNVNEVLDEVDETLDDVLGPVQGGEEGVDAPVDDISAYVQDNASDAPAPEANEVQGQEGHGDAGADDDDDDDDVIDIMLGAPSRQLDPNNVPAGQIADPTLHQAMTSLSKGDTYSLDADEAANAREQEQRKAAATARVESDEREVRTWIEDCLQRALGTEPLAETLHDGVVLCEVMNALMPGAVSHMNRSKMTFQQMENIGFALSAMANYGLRDEYSFQTVDLFEQQNMPGVINALVHLKSLASSKGFVPETFASNTAAAAAHVADERAAEAEAENVAQAKVEAVKAAHVADDQAAEAAAMTQAAAAAHVADERAAEAEAENVAQAKVEAVKAAHVADDQAAEAAAMTQAAAAAHVADERAAEAEAENVAQAKVEAVKAAHVADEQAATAQP</sequence>
<feature type="domain" description="SH2" evidence="5">
    <location>
        <begin position="186"/>
        <end position="281"/>
    </location>
</feature>
<dbReference type="GO" id="GO:0051015">
    <property type="term" value="F:actin filament binding"/>
    <property type="evidence" value="ECO:0000318"/>
    <property type="project" value="GO_Central"/>
</dbReference>
<dbReference type="GO" id="GO:0015629">
    <property type="term" value="C:actin cytoskeleton"/>
    <property type="evidence" value="ECO:0000318"/>
    <property type="project" value="GO_Central"/>
</dbReference>
<evidence type="ECO:0000256" key="2">
    <source>
        <dbReference type="PROSITE-ProRule" id="PRU00191"/>
    </source>
</evidence>
<dbReference type="InterPro" id="IPR036860">
    <property type="entry name" value="SH2_dom_sf"/>
</dbReference>
<proteinExistence type="predicted"/>
<dbReference type="SUPFAM" id="SSF47576">
    <property type="entry name" value="Calponin-homology domain, CH-domain"/>
    <property type="match status" value="1"/>
</dbReference>
<feature type="coiled-coil region" evidence="3">
    <location>
        <begin position="378"/>
        <end position="457"/>
    </location>
</feature>
<evidence type="ECO:0000256" key="3">
    <source>
        <dbReference type="SAM" id="Coils"/>
    </source>
</evidence>
<dbReference type="AlphaFoldDB" id="A9V8W0"/>
<dbReference type="PROSITE" id="PS50003">
    <property type="entry name" value="PH_DOMAIN"/>
    <property type="match status" value="1"/>
</dbReference>
<dbReference type="PROSITE" id="PS50021">
    <property type="entry name" value="CH"/>
    <property type="match status" value="1"/>
</dbReference>
<dbReference type="Gene3D" id="2.30.29.30">
    <property type="entry name" value="Pleckstrin-homology domain (PH domain)/Phosphotyrosine-binding domain (PTB)"/>
    <property type="match status" value="1"/>
</dbReference>
<dbReference type="PANTHER" id="PTHR47385">
    <property type="entry name" value="CALPONIN"/>
    <property type="match status" value="1"/>
</dbReference>